<keyword evidence="3" id="KW-1185">Reference proteome</keyword>
<reference evidence="2" key="1">
    <citation type="journal article" date="2020" name="Stud. Mycol.">
        <title>101 Dothideomycetes genomes: a test case for predicting lifestyles and emergence of pathogens.</title>
        <authorList>
            <person name="Haridas S."/>
            <person name="Albert R."/>
            <person name="Binder M."/>
            <person name="Bloem J."/>
            <person name="Labutti K."/>
            <person name="Salamov A."/>
            <person name="Andreopoulos B."/>
            <person name="Baker S."/>
            <person name="Barry K."/>
            <person name="Bills G."/>
            <person name="Bluhm B."/>
            <person name="Cannon C."/>
            <person name="Castanera R."/>
            <person name="Culley D."/>
            <person name="Daum C."/>
            <person name="Ezra D."/>
            <person name="Gonzalez J."/>
            <person name="Henrissat B."/>
            <person name="Kuo A."/>
            <person name="Liang C."/>
            <person name="Lipzen A."/>
            <person name="Lutzoni F."/>
            <person name="Magnuson J."/>
            <person name="Mondo S."/>
            <person name="Nolan M."/>
            <person name="Ohm R."/>
            <person name="Pangilinan J."/>
            <person name="Park H.-J."/>
            <person name="Ramirez L."/>
            <person name="Alfaro M."/>
            <person name="Sun H."/>
            <person name="Tritt A."/>
            <person name="Yoshinaga Y."/>
            <person name="Zwiers L.-H."/>
            <person name="Turgeon B."/>
            <person name="Goodwin S."/>
            <person name="Spatafora J."/>
            <person name="Crous P."/>
            <person name="Grigoriev I."/>
        </authorList>
    </citation>
    <scope>NUCLEOTIDE SEQUENCE</scope>
    <source>
        <strain evidence="2">CBS 113979</strain>
    </source>
</reference>
<accession>A0A6G1H5U7</accession>
<gene>
    <name evidence="2" type="ORF">K402DRAFT_402637</name>
</gene>
<evidence type="ECO:0000313" key="3">
    <source>
        <dbReference type="Proteomes" id="UP000800041"/>
    </source>
</evidence>
<feature type="compositionally biased region" description="Polar residues" evidence="1">
    <location>
        <begin position="206"/>
        <end position="215"/>
    </location>
</feature>
<evidence type="ECO:0000256" key="1">
    <source>
        <dbReference type="SAM" id="MobiDB-lite"/>
    </source>
</evidence>
<sequence length="238" mass="26873">MDLETAIGDEAVPPELPTELPWRTPEKPPKKAGDRLDDHIKAPPPHLLYHALRLLQLGWSVGAVAMEVDISDRTLYRWRRIYAMGEKRTDLPVKIPPAHPKKTTGRPRALAQGDRLAVFNLLLQEGWKEHLEVVRWLKENRNVQTTRSTICRVYKSEGWTRESVERIARERGAPFGNQNTSHDQAPQAPIPMPPVVPFANPHHPGSLNTTSSTPHPSHFPATIDPNLEHMFAPGPMPR</sequence>
<organism evidence="2 3">
    <name type="scientific">Aulographum hederae CBS 113979</name>
    <dbReference type="NCBI Taxonomy" id="1176131"/>
    <lineage>
        <taxon>Eukaryota</taxon>
        <taxon>Fungi</taxon>
        <taxon>Dikarya</taxon>
        <taxon>Ascomycota</taxon>
        <taxon>Pezizomycotina</taxon>
        <taxon>Dothideomycetes</taxon>
        <taxon>Pleosporomycetidae</taxon>
        <taxon>Aulographales</taxon>
        <taxon>Aulographaceae</taxon>
    </lineage>
</organism>
<name>A0A6G1H5U7_9PEZI</name>
<proteinExistence type="predicted"/>
<dbReference type="Proteomes" id="UP000800041">
    <property type="component" value="Unassembled WGS sequence"/>
</dbReference>
<evidence type="ECO:0000313" key="2">
    <source>
        <dbReference type="EMBL" id="KAF1988427.1"/>
    </source>
</evidence>
<dbReference type="EMBL" id="ML977148">
    <property type="protein sequence ID" value="KAF1988427.1"/>
    <property type="molecule type" value="Genomic_DNA"/>
</dbReference>
<dbReference type="Pfam" id="PF13384">
    <property type="entry name" value="HTH_23"/>
    <property type="match status" value="1"/>
</dbReference>
<dbReference type="InterPro" id="IPR009057">
    <property type="entry name" value="Homeodomain-like_sf"/>
</dbReference>
<dbReference type="OrthoDB" id="3755005at2759"/>
<feature type="compositionally biased region" description="Basic and acidic residues" evidence="1">
    <location>
        <begin position="24"/>
        <end position="35"/>
    </location>
</feature>
<feature type="region of interest" description="Disordered" evidence="1">
    <location>
        <begin position="1"/>
        <end position="35"/>
    </location>
</feature>
<dbReference type="SUPFAM" id="SSF46689">
    <property type="entry name" value="Homeodomain-like"/>
    <property type="match status" value="1"/>
</dbReference>
<protein>
    <submittedName>
        <fullName evidence="2">Uncharacterized protein</fullName>
    </submittedName>
</protein>
<dbReference type="AlphaFoldDB" id="A0A6G1H5U7"/>
<feature type="region of interest" description="Disordered" evidence="1">
    <location>
        <begin position="173"/>
        <end position="238"/>
    </location>
</feature>